<gene>
    <name evidence="10" type="primary">LOC109009144</name>
</gene>
<dbReference type="PANTHER" id="PTHR11814">
    <property type="entry name" value="SULFATE TRANSPORTER"/>
    <property type="match status" value="1"/>
</dbReference>
<feature type="transmembrane region" description="Helical" evidence="7">
    <location>
        <begin position="262"/>
        <end position="284"/>
    </location>
</feature>
<comment type="similarity">
    <text evidence="2">Belongs to the SLC26A/SulP transporter (TC 2.A.53) family.</text>
</comment>
<keyword evidence="3" id="KW-0813">Transport</keyword>
<dbReference type="Pfam" id="PF00916">
    <property type="entry name" value="Sulfate_transp"/>
    <property type="match status" value="1"/>
</dbReference>
<organism evidence="9 10">
    <name type="scientific">Juglans regia</name>
    <name type="common">English walnut</name>
    <dbReference type="NCBI Taxonomy" id="51240"/>
    <lineage>
        <taxon>Eukaryota</taxon>
        <taxon>Viridiplantae</taxon>
        <taxon>Streptophyta</taxon>
        <taxon>Embryophyta</taxon>
        <taxon>Tracheophyta</taxon>
        <taxon>Spermatophyta</taxon>
        <taxon>Magnoliopsida</taxon>
        <taxon>eudicotyledons</taxon>
        <taxon>Gunneridae</taxon>
        <taxon>Pentapetalae</taxon>
        <taxon>rosids</taxon>
        <taxon>fabids</taxon>
        <taxon>Fagales</taxon>
        <taxon>Juglandaceae</taxon>
        <taxon>Juglans</taxon>
    </lineage>
</organism>
<evidence type="ECO:0000256" key="6">
    <source>
        <dbReference type="ARBA" id="ARBA00023136"/>
    </source>
</evidence>
<dbReference type="CDD" id="cd07042">
    <property type="entry name" value="STAS_SulP_like_sulfate_transporter"/>
    <property type="match status" value="1"/>
</dbReference>
<dbReference type="AlphaFoldDB" id="A0A6P9DW67"/>
<name>A0A6P9DW67_JUGRE</name>
<evidence type="ECO:0000256" key="5">
    <source>
        <dbReference type="ARBA" id="ARBA00022989"/>
    </source>
</evidence>
<dbReference type="InterPro" id="IPR036513">
    <property type="entry name" value="STAS_dom_sf"/>
</dbReference>
<keyword evidence="5 7" id="KW-1133">Transmembrane helix</keyword>
<keyword evidence="9" id="KW-1185">Reference proteome</keyword>
<dbReference type="RefSeq" id="XP_035539406.1">
    <property type="nucleotide sequence ID" value="XM_035683513.1"/>
</dbReference>
<feature type="domain" description="STAS" evidence="8">
    <location>
        <begin position="504"/>
        <end position="627"/>
    </location>
</feature>
<feature type="transmembrane region" description="Helical" evidence="7">
    <location>
        <begin position="209"/>
        <end position="227"/>
    </location>
</feature>
<dbReference type="GO" id="GO:0016020">
    <property type="term" value="C:membrane"/>
    <property type="evidence" value="ECO:0007669"/>
    <property type="project" value="UniProtKB-SubCell"/>
</dbReference>
<evidence type="ECO:0000256" key="1">
    <source>
        <dbReference type="ARBA" id="ARBA00004141"/>
    </source>
</evidence>
<evidence type="ECO:0000256" key="7">
    <source>
        <dbReference type="SAM" id="Phobius"/>
    </source>
</evidence>
<evidence type="ECO:0000256" key="4">
    <source>
        <dbReference type="ARBA" id="ARBA00022692"/>
    </source>
</evidence>
<keyword evidence="4 7" id="KW-0812">Transmembrane</keyword>
<evidence type="ECO:0000256" key="3">
    <source>
        <dbReference type="ARBA" id="ARBA00022448"/>
    </source>
</evidence>
<dbReference type="GeneID" id="109009144"/>
<dbReference type="Pfam" id="PF01740">
    <property type="entry name" value="STAS"/>
    <property type="match status" value="1"/>
</dbReference>
<reference evidence="10" key="1">
    <citation type="submission" date="2025-08" db="UniProtKB">
        <authorList>
            <consortium name="RefSeq"/>
        </authorList>
    </citation>
    <scope>IDENTIFICATION</scope>
    <source>
        <tissue evidence="10">Leaves</tissue>
    </source>
</reference>
<comment type="subcellular location">
    <subcellularLocation>
        <location evidence="1">Membrane</location>
        <topology evidence="1">Multi-pass membrane protein</topology>
    </subcellularLocation>
</comment>
<dbReference type="GO" id="GO:0008271">
    <property type="term" value="F:secondary active sulfate transmembrane transporter activity"/>
    <property type="evidence" value="ECO:0007669"/>
    <property type="project" value="InterPro"/>
</dbReference>
<accession>A0A6P9DW67</accession>
<evidence type="ECO:0000313" key="10">
    <source>
        <dbReference type="RefSeq" id="XP_035539406.1"/>
    </source>
</evidence>
<dbReference type="PROSITE" id="PS01130">
    <property type="entry name" value="SLC26A"/>
    <property type="match status" value="1"/>
</dbReference>
<feature type="transmembrane region" description="Helical" evidence="7">
    <location>
        <begin position="174"/>
        <end position="197"/>
    </location>
</feature>
<dbReference type="Proteomes" id="UP000235220">
    <property type="component" value="Chromosome 12"/>
</dbReference>
<sequence length="633" mass="69070">MGVNSNRVEHFACPETNLIIPAELVAMPPLQIHKVCLPPEQSTFQKLKHRVSEIFFPDDPLYRFKNQTWFMKLILALQFLFPVFQWGSEYNVSLLRSDVISGLTIASLAIPQGISYAKLANLPPIVGLYSSFVPPLIYAILGSSRHLGVGPVSIASLVMGSMLSEVVSPGEEPILYLQLAFTATFFAGLFQTSLGLLRLGFIIDFLSKATLVGFMAGAAVIVSLQQLKGLLGIVHFTSKMQIIPVISSVLNQKDESIRKPKLFWVSAAAPLTSVILSTLLVFLLKSKAHGIPVIGHLPKGVNPPSLNMLYFSGPHLAVAIKTGIVTGILSLTEGIAVGRTFAALKNYQVDGNKEMMAIGIMNIAGSCSSCYVTTGSFSRSAVNYNAGAQTAVSNIIMASAVVVTLMFLMPLFYYTPNVILAAIIITAVIGLIDYQAAYKLWKVDKLDFMACLCAFLGVLFVSVPLGLAIAVGVSVFKILLHVTRPNTMILGNIMGTQVYQNLIRYREASRVPSFLILAVESPIYFANSTYLQERILRWIREEEEWIKANNGSPLKCVILDMTAVTAIDTSGIDTICEIRKMLEQKSLKLVLANPVGSVTEKLDKSEILETFRLNGLYLSVGEAVAYISSLWKA</sequence>
<dbReference type="PROSITE" id="PS50801">
    <property type="entry name" value="STAS"/>
    <property type="match status" value="1"/>
</dbReference>
<proteinExistence type="inferred from homology"/>
<feature type="transmembrane region" description="Helical" evidence="7">
    <location>
        <begin position="148"/>
        <end position="168"/>
    </location>
</feature>
<evidence type="ECO:0000256" key="2">
    <source>
        <dbReference type="ARBA" id="ARBA00008692"/>
    </source>
</evidence>
<evidence type="ECO:0000259" key="8">
    <source>
        <dbReference type="PROSITE" id="PS50801"/>
    </source>
</evidence>
<dbReference type="InterPro" id="IPR011547">
    <property type="entry name" value="SLC26A/SulP_dom"/>
</dbReference>
<dbReference type="FunFam" id="3.30.750.24:FF:000002">
    <property type="entry name" value="Sulfate transporter 31"/>
    <property type="match status" value="1"/>
</dbReference>
<dbReference type="Gene3D" id="3.30.750.24">
    <property type="entry name" value="STAS domain"/>
    <property type="match status" value="1"/>
</dbReference>
<feature type="transmembrane region" description="Helical" evidence="7">
    <location>
        <begin position="122"/>
        <end position="141"/>
    </location>
</feature>
<feature type="transmembrane region" description="Helical" evidence="7">
    <location>
        <begin position="448"/>
        <end position="476"/>
    </location>
</feature>
<protein>
    <submittedName>
        <fullName evidence="10">Probable sulfate transporter 3.4 isoform X2</fullName>
    </submittedName>
</protein>
<feature type="transmembrane region" description="Helical" evidence="7">
    <location>
        <begin position="419"/>
        <end position="436"/>
    </location>
</feature>
<feature type="transmembrane region" description="Helical" evidence="7">
    <location>
        <begin position="395"/>
        <end position="413"/>
    </location>
</feature>
<evidence type="ECO:0000313" key="9">
    <source>
        <dbReference type="Proteomes" id="UP000235220"/>
    </source>
</evidence>
<dbReference type="InterPro" id="IPR018045">
    <property type="entry name" value="S04_transporter_CS"/>
</dbReference>
<dbReference type="InterPro" id="IPR001902">
    <property type="entry name" value="SLC26A/SulP_fam"/>
</dbReference>
<dbReference type="InterPro" id="IPR002645">
    <property type="entry name" value="STAS_dom"/>
</dbReference>
<dbReference type="SUPFAM" id="SSF52091">
    <property type="entry name" value="SpoIIaa-like"/>
    <property type="match status" value="1"/>
</dbReference>
<keyword evidence="6 7" id="KW-0472">Membrane</keyword>